<evidence type="ECO:0000256" key="2">
    <source>
        <dbReference type="SAM" id="MobiDB-lite"/>
    </source>
</evidence>
<feature type="compositionally biased region" description="Low complexity" evidence="2">
    <location>
        <begin position="73"/>
        <end position="82"/>
    </location>
</feature>
<evidence type="ECO:0000256" key="1">
    <source>
        <dbReference type="SAM" id="Coils"/>
    </source>
</evidence>
<feature type="region of interest" description="Disordered" evidence="2">
    <location>
        <begin position="71"/>
        <end position="92"/>
    </location>
</feature>
<reference evidence="6 7" key="1">
    <citation type="submission" date="2018-08" db="EMBL/GenBank/DDBJ databases">
        <title>A genome reference for cultivated species of the human gut microbiota.</title>
        <authorList>
            <person name="Zou Y."/>
            <person name="Xue W."/>
            <person name="Luo G."/>
        </authorList>
    </citation>
    <scope>NUCLEOTIDE SEQUENCE [LARGE SCALE GENOMIC DNA]</scope>
    <source>
        <strain evidence="6 7">AM13-21</strain>
    </source>
</reference>
<feature type="compositionally biased region" description="Polar residues" evidence="2">
    <location>
        <begin position="1242"/>
        <end position="1251"/>
    </location>
</feature>
<feature type="coiled-coil region" evidence="1">
    <location>
        <begin position="4194"/>
        <end position="4230"/>
    </location>
</feature>
<feature type="region of interest" description="Disordered" evidence="2">
    <location>
        <begin position="1354"/>
        <end position="1441"/>
    </location>
</feature>
<feature type="coiled-coil region" evidence="1">
    <location>
        <begin position="3266"/>
        <end position="3349"/>
    </location>
</feature>
<dbReference type="Pfam" id="PF18838">
    <property type="entry name" value="LPD23"/>
    <property type="match status" value="1"/>
</dbReference>
<dbReference type="Pfam" id="PF18823">
    <property type="entry name" value="InPase"/>
    <property type="match status" value="1"/>
</dbReference>
<dbReference type="Pfam" id="PF18798">
    <property type="entry name" value="LPD3"/>
    <property type="match status" value="1"/>
</dbReference>
<gene>
    <name evidence="6" type="ORF">DW150_13190</name>
</gene>
<accession>A0A415BQI8</accession>
<dbReference type="InterPro" id="IPR040696">
    <property type="entry name" value="LPD23"/>
</dbReference>
<name>A0A415BQI8_PHOVU</name>
<dbReference type="PANTHER" id="PTHR34491">
    <property type="entry name" value="A-TYPE INCLUSION PROTEIN, PUTATIVE-RELATED"/>
    <property type="match status" value="1"/>
</dbReference>
<feature type="compositionally biased region" description="Basic and acidic residues" evidence="2">
    <location>
        <begin position="1388"/>
        <end position="1410"/>
    </location>
</feature>
<feature type="compositionally biased region" description="Polar residues" evidence="2">
    <location>
        <begin position="1354"/>
        <end position="1378"/>
    </location>
</feature>
<dbReference type="PANTHER" id="PTHR34491:SF156">
    <property type="entry name" value="KINESIN MOTOR DOMAIN-CONTAINING PROTEIN"/>
    <property type="match status" value="1"/>
</dbReference>
<dbReference type="RefSeq" id="WP_118291222.1">
    <property type="nucleotide sequence ID" value="NZ_QRLF01000021.1"/>
</dbReference>
<feature type="coiled-coil region" evidence="1">
    <location>
        <begin position="2051"/>
        <end position="2093"/>
    </location>
</feature>
<feature type="domain" description="Inorganic pyrophosphatase" evidence="4">
    <location>
        <begin position="1732"/>
        <end position="1865"/>
    </location>
</feature>
<evidence type="ECO:0000259" key="4">
    <source>
        <dbReference type="Pfam" id="PF18823"/>
    </source>
</evidence>
<feature type="coiled-coil region" evidence="1">
    <location>
        <begin position="1898"/>
        <end position="1956"/>
    </location>
</feature>
<feature type="region of interest" description="Disordered" evidence="2">
    <location>
        <begin position="1679"/>
        <end position="1708"/>
    </location>
</feature>
<dbReference type="Proteomes" id="UP000285777">
    <property type="component" value="Unassembled WGS sequence"/>
</dbReference>
<dbReference type="EMBL" id="QRLF01000021">
    <property type="protein sequence ID" value="RHI89385.1"/>
    <property type="molecule type" value="Genomic_DNA"/>
</dbReference>
<evidence type="ECO:0000313" key="6">
    <source>
        <dbReference type="EMBL" id="RHI89385.1"/>
    </source>
</evidence>
<organism evidence="6 7">
    <name type="scientific">Phocaeicola vulgatus</name>
    <name type="common">Bacteroides vulgatus</name>
    <dbReference type="NCBI Taxonomy" id="821"/>
    <lineage>
        <taxon>Bacteria</taxon>
        <taxon>Pseudomonadati</taxon>
        <taxon>Bacteroidota</taxon>
        <taxon>Bacteroidia</taxon>
        <taxon>Bacteroidales</taxon>
        <taxon>Bacteroidaceae</taxon>
        <taxon>Phocaeicola</taxon>
    </lineage>
</organism>
<evidence type="ECO:0000259" key="5">
    <source>
        <dbReference type="Pfam" id="PF18838"/>
    </source>
</evidence>
<evidence type="ECO:0000313" key="7">
    <source>
        <dbReference type="Proteomes" id="UP000285777"/>
    </source>
</evidence>
<feature type="coiled-coil region" evidence="1">
    <location>
        <begin position="3088"/>
        <end position="3122"/>
    </location>
</feature>
<feature type="domain" description="Large polyvalent protein associated" evidence="5">
    <location>
        <begin position="2534"/>
        <end position="2559"/>
    </location>
</feature>
<dbReference type="InterPro" id="IPR040824">
    <property type="entry name" value="LPD3"/>
</dbReference>
<feature type="coiled-coil region" evidence="1">
    <location>
        <begin position="1290"/>
        <end position="1349"/>
    </location>
</feature>
<keyword evidence="1" id="KW-0175">Coiled coil</keyword>
<evidence type="ECO:0000259" key="3">
    <source>
        <dbReference type="Pfam" id="PF18798"/>
    </source>
</evidence>
<protein>
    <submittedName>
        <fullName evidence="6">Uncharacterized protein</fullName>
    </submittedName>
</protein>
<dbReference type="InterPro" id="IPR041595">
    <property type="entry name" value="Inorganic_Pase"/>
</dbReference>
<feature type="region of interest" description="Disordered" evidence="2">
    <location>
        <begin position="1224"/>
        <end position="1256"/>
    </location>
</feature>
<sequence>MQDNNTARKKVYDVLRDKTGYSDSYEDFNKFMDENEEARKKVYDVLKDKTGYSDSYEDFNQFMQPVDSSVQIQQPNNTPQTPKSDYFQTGNGYDPVSRTYSGGVGTQEEADRIFDMRNYNPSTRPGLREQVHSKDNFQFIPPSTSQMESDKAEVSARYQFSPINLGERLKVDMDKGKLDKLFTVEEESRLDKEYTPRSISSMNDVYNNYRDRFALTERGKQLSEEMAGIQKEIQDKYANRFLASDEYRKLSQQYKGNELNQKANEAFQKTYGEVISKELESYQDVYNKEITSRYGTDMKRDLAGFVKKSVGSHLSTLTNEVNKDLDDIEEKITKQKKILRNDSGNAMVNARMNTREDPTLAQYRGERTYLEGAKDLIDESNNIIEEAGKKGKTNFFSGLARGFADTAFDPKQWTLGISDMIGGIRLKNVVEKADKGEKLSPSEEKLLDAAVTNMAVNAYYSSDLGRGYKAGQTTGASIPFMLEFAINPISAAGEGIAKSILKYGMKKFGASAMKKGMSKMGARLAGDALAAAGMEGTTGLARVTAGAQDRMMGNILFDVDKDGNLTYGGREGGMDMGKAIGKSIASTFLENQSEMIFNAFKGLGKGIWKNVEETVPGGASEFMKYITNSRAGKLYREIKDNPTFKEAAKKAQFHGLPEEYMEEVYNNLANVPLGEMTLEEATDLDNNIDTFLGLAPTSVAFGLLGLGSMGAERVRHRQKMNAAFGNMTKEQQEKLSELERMSKERGNDDIRIFIKETMNDGSLNKEEKKAEIEYAFDIAKNNAMEDIAGEQTREESEKRTAAQEEGTDIYTTHDPVAMRTTVLREEVSRERLSSVLDDEAIDALAGANDAQRAEILDVMDEETRRLATDYLRQKDRHDAVEDALDEAHASEYEQAAVKVQQMSPQGQVVTIPLGRFGDKEHSYGVVINGIDATGQPRETGTLMVVPLENGPEGPIFASFDENNAKTVRINADTEISMVGRDQVLEQMLGAYNADAAIMEAQPISAGQTFSIADNNGTMTGISVVGQDTMGNWSVLMEGSREPVSVSDEQLRAMKDNVDKAGIRTEYAQEDENRRQEELIRKFSPEVLALQPEKGDKIYTGGKEIVLDEEVPGGWSGKIIDNNGNETGSVLVTEEQYFKYKQSLFDAQRKDDAEAAPEIGASYITPEGESMTIIGFDEEIGGMFVVPTDEYNEVKSDEVSMNILENEAYQLGAVPVQEYTDWVKKSKSSTNETAPEGKEMGNQPLQESTESPTYEKSELDKLISSFPKKKDGSIDYEFLTPQQSFQYTNLTESLETALDDLRKDIEASDAQIAKLNESLSSATRGKRNEIRDAIREAKAENEEIKNFYNSVIPITETNNNQTNGISESSKTGTNGNDTNEPVPVSETSEQGKERGTEKRPEAKGTGEERMGPEGIPDTGRKNSIQKPAAKISESITDTELPENPLVQEILSRTEPETLEELASLVLGKSLFLQMTGERSVRNMTGLSHKDLTPFLSIFRKKEKGGMTVEEAGDRLISIAHESYPAIVAKEGLENDNTGMAGTNAILSVLQQSRTFGDISNMIRNNRTTEAQRAIDAEKEYEDELKEQFYQEQYHMSPDEYEAWVNDEAFSESNVYSNEEKSEFYNTFADKIIKQQEYDNRRENPTDEGIGTRKSDEQGGIFGIRERGDAVLQGEKPVHAVGTEGYQGKSGQMEGQTDEGLHPQNDNVQDNTSTNKLLDHIAEAREMVDTSPTEAQKEAGNYKKGHIKLDGYDITIENPKGSVRSGKDANGQEWSITMNNDYGYIRGTKAVDGDHIDIFLSDNPSEGNVFVVDQLNEKGEFDESKVMYGFPSMDEARSSYLANYSPGWENRISTITEVTKDEFYKWIDSSVKKTKPFSEYKSVNPVQLAPSIESANADRMKDIETRLAEIEDRKIELEDILVEAGNDSVERDAVFSEQQELNQEQQELEAEYSGLRAMNDESNEILTSEGSDIRFREVGNEEISSFANKHNLDEADVKKYAQSMKMKNLGGASYAFKSISRNVRLQNSNLSLGQFVKVFSPIKKELYEKFGDVDALRDEYVQEEMKARNMMEAARKRAEEEAESEKKRLKEFELMTDEEMDEAYFKAMEENNEARMRDIIHESARRNGYVSADEFRMAHRAPSYDEEGIDKNMVDIAANKDQIRESLNEQLRMNRDQYKNESAAAINEALSAIDKGEKPTVTIYRAVPKSLKEGKVRNGDWVSLSESYVKVHGEHALNGNYRIMKEEVPAENLYWDGNDINEWGYDDRSDYRYKNTKNNRKLNDLITRDDKGNIIPPSKRFNARKADVRYRFIGEKGASQLDKAEEATTRLDNLNVAREMESAFNTKKERIEKLRKSEPIEITGKEIEPSDDLKQYKKNALEYGKSLRGEYINKDTGAIISVTGGNSRGGIREILQHDYKDVEHLQSIAAVPQIIENSVFIEELANEDLEKYPGVKSFSYYVCGLKIAGVDYTVKAVIANQNNGERYYDHKLTNIEKGKLLSIAPTIQKAGIDGNSPLSDVKDKRLLSILQTNEKENARKIKQATGWERGADGKWRYEVEDFEIDPKGLARKNRLWSNLSWGKEYDALSDKLFDGVELTEEEAARFDELSEKAEELRATYEANDVHYLDDYVKDENLFKTYPELKQIRVEIYNAPTSNTGATYYGSQNLIRVNEFVLDRADFRSILAHEVQHAVQSIEGFARGGNSMTYRKYLDALKEKRDAWSMIEEFADKREELGEDASQMDVYNALVNEYHSDGFEFGDGFIPSRNAFDKGFNLWVRGYDKEGYEDAYNEYQSLIEKFGLGGENDRYNELSGEVEARNVQSRMNMTPEKRRNTLASETEDVAREDQIFINDALEAYASVSAPMNTAVNELSESLHTPIEKITSEDQLPQGEARRRIESGANIKGWYSPKENKVYLYMPNTTSVEDAQATIFHEVVAHKGLRELFGKDFDTFLDNVYNNAAPSIRQAINRMAENENISIRTATEEYMADLSERGPATFAEQSLWTRIKAFFIDMLRKAKVNLGFELTDNELRYILYESHNRLKQSNYPVDVAKETVMRSKLGIGEFSGSSRTIPSVPQGETLFRIPGKEEKKEIIKNLKEEIRELKKQLDQARKGNKEEYETASRAMLSFIDQRLTKEAGEEMGPHMIKSLIAQVNKAASTNKLKEPLNLVEKLINYAQYDSSVKRMQKMIKTKLSGQDTRGVSKGIVVDEATRRVFDSIRSAYKDLLLTSADSELRAVRSEIVKLGKLIKSETSPESITILTGQQNEMKSRRDNLLKERAELLKTKELESVEEIRKRREELENAMDEAAEGTGVFTQTMADEYDSLSIRELLAESRKMKRDLDKLEGDLVTTRRAAYNNKGEARKFYLQEAEKIAAQIPVAQEELIRITDNVYNELKELVDTGKSRLAMLNKEKAAHRGRIISMGINAVKDKRIKGINEKETNMEKTVSILQSIGDFIAYPMYSFDYLLKAIDRNHAIGKGPLYDYFMKSSHGVVEANDRIYLGVKAYNKELEEKIKELFGKSMENVFRDSQKSEKRIHKQYMYDSNYHKEGDLYEANLNKGQAFYVWLTWRQPDGKMKLEADGWTEDSMTEIESFIGDKYMKLGEWITDDFFPRLREERYNPVHVRMTGTSMASRENYFPMVIAKSEIREKGELGETIIGMPSTITGNIINRTINTLKVDTSRNAFDLMLKYGRDMETWAATAELRQDLNFLRGSKAFKNYMEANHKGMFDIFMRAAEVAVRSFNDKQKQDSLNNGLNKILRYWAGSNIAFRLNTAMKQVLSYPAFSAYSGNPGYQADLFKYIFTPAGNMKWAKEYLPSFEERVDTGNMGIEALKDENAFKNKLEKLTNAGMYPNKLIDALTCAAGARAVYNFEYKRAQKRGLGNEEAANLAKYNAEIAFNESQQSSSPEMMSPMQASGNVFYKALTTYQSSNIGYQRMGIEGLLEMARAKRIYNLNIESGMNKDEAQRTMMGSYLTGLRKATFGLFVMGGLWAAGGYGIAGITAPLISNIYAIFGYGDGDEDLWFTDEQLKSIFLSAALSSLGGTSIGQFVNAISQGNKYDPLSFITEMSNLISEAVKDGFNLNVQRELAAKLGKFAGLNVETLENIYLGAESAIREGRPDLVDFMFLINLPKSQRKEMAEKLYKDMGPYEYLNKMYEAGKLFNDYRKKLPYSDGTSKRKDSEIKKKYIINNLNEKEKETLKNEKEFLKLKRKHDEAEDKKEWLEEHPEYPDMEKKYKKQTITKKVKKEVEKVYRQ</sequence>
<feature type="domain" description="Large polyvalent protein-associated" evidence="3">
    <location>
        <begin position="2370"/>
        <end position="2486"/>
    </location>
</feature>
<comment type="caution">
    <text evidence="6">The sequence shown here is derived from an EMBL/GenBank/DDBJ whole genome shotgun (WGS) entry which is preliminary data.</text>
</comment>
<proteinExistence type="predicted"/>